<sequence>MVHAKKYHEYQTPPYSTGTPLYVTSHSNPWIPKDTSWDVLVEKAVLKVKEVCGEIPFTEKWFHHGLVTSLPFPWGLHTAAGKRGSLGSQMVKLKTENINTLVSQLDAQNAWKKRPGAPEKATQLKLSVFTYEMDEFDGQRKLNKVVSSPALQKPQDQDRSSGHVQKQEECQFKHRNHELYFHLMKNHS</sequence>
<dbReference type="EMBL" id="ML180282">
    <property type="protein sequence ID" value="THU78013.1"/>
    <property type="molecule type" value="Genomic_DNA"/>
</dbReference>
<evidence type="ECO:0000313" key="3">
    <source>
        <dbReference type="Proteomes" id="UP000297245"/>
    </source>
</evidence>
<evidence type="ECO:0000256" key="1">
    <source>
        <dbReference type="SAM" id="MobiDB-lite"/>
    </source>
</evidence>
<feature type="compositionally biased region" description="Basic and acidic residues" evidence="1">
    <location>
        <begin position="155"/>
        <end position="171"/>
    </location>
</feature>
<protein>
    <submittedName>
        <fullName evidence="2">Uncharacterized protein</fullName>
    </submittedName>
</protein>
<name>A0A4S8KQV1_DENBC</name>
<gene>
    <name evidence="2" type="ORF">K435DRAFT_811933</name>
</gene>
<dbReference type="Proteomes" id="UP000297245">
    <property type="component" value="Unassembled WGS sequence"/>
</dbReference>
<organism evidence="2 3">
    <name type="scientific">Dendrothele bispora (strain CBS 962.96)</name>
    <dbReference type="NCBI Taxonomy" id="1314807"/>
    <lineage>
        <taxon>Eukaryota</taxon>
        <taxon>Fungi</taxon>
        <taxon>Dikarya</taxon>
        <taxon>Basidiomycota</taxon>
        <taxon>Agaricomycotina</taxon>
        <taxon>Agaricomycetes</taxon>
        <taxon>Agaricomycetidae</taxon>
        <taxon>Agaricales</taxon>
        <taxon>Agaricales incertae sedis</taxon>
        <taxon>Dendrothele</taxon>
    </lineage>
</organism>
<accession>A0A4S8KQV1</accession>
<dbReference type="AlphaFoldDB" id="A0A4S8KQV1"/>
<evidence type="ECO:0000313" key="2">
    <source>
        <dbReference type="EMBL" id="THU78013.1"/>
    </source>
</evidence>
<keyword evidence="3" id="KW-1185">Reference proteome</keyword>
<reference evidence="2 3" key="1">
    <citation type="journal article" date="2019" name="Nat. Ecol. Evol.">
        <title>Megaphylogeny resolves global patterns of mushroom evolution.</title>
        <authorList>
            <person name="Varga T."/>
            <person name="Krizsan K."/>
            <person name="Foldi C."/>
            <person name="Dima B."/>
            <person name="Sanchez-Garcia M."/>
            <person name="Sanchez-Ramirez S."/>
            <person name="Szollosi G.J."/>
            <person name="Szarkandi J.G."/>
            <person name="Papp V."/>
            <person name="Albert L."/>
            <person name="Andreopoulos W."/>
            <person name="Angelini C."/>
            <person name="Antonin V."/>
            <person name="Barry K.W."/>
            <person name="Bougher N.L."/>
            <person name="Buchanan P."/>
            <person name="Buyck B."/>
            <person name="Bense V."/>
            <person name="Catcheside P."/>
            <person name="Chovatia M."/>
            <person name="Cooper J."/>
            <person name="Damon W."/>
            <person name="Desjardin D."/>
            <person name="Finy P."/>
            <person name="Geml J."/>
            <person name="Haridas S."/>
            <person name="Hughes K."/>
            <person name="Justo A."/>
            <person name="Karasinski D."/>
            <person name="Kautmanova I."/>
            <person name="Kiss B."/>
            <person name="Kocsube S."/>
            <person name="Kotiranta H."/>
            <person name="LaButti K.M."/>
            <person name="Lechner B.E."/>
            <person name="Liimatainen K."/>
            <person name="Lipzen A."/>
            <person name="Lukacs Z."/>
            <person name="Mihaltcheva S."/>
            <person name="Morgado L.N."/>
            <person name="Niskanen T."/>
            <person name="Noordeloos M.E."/>
            <person name="Ohm R.A."/>
            <person name="Ortiz-Santana B."/>
            <person name="Ovrebo C."/>
            <person name="Racz N."/>
            <person name="Riley R."/>
            <person name="Savchenko A."/>
            <person name="Shiryaev A."/>
            <person name="Soop K."/>
            <person name="Spirin V."/>
            <person name="Szebenyi C."/>
            <person name="Tomsovsky M."/>
            <person name="Tulloss R.E."/>
            <person name="Uehling J."/>
            <person name="Grigoriev I.V."/>
            <person name="Vagvolgyi C."/>
            <person name="Papp T."/>
            <person name="Martin F.M."/>
            <person name="Miettinen O."/>
            <person name="Hibbett D.S."/>
            <person name="Nagy L.G."/>
        </authorList>
    </citation>
    <scope>NUCLEOTIDE SEQUENCE [LARGE SCALE GENOMIC DNA]</scope>
    <source>
        <strain evidence="2 3">CBS 962.96</strain>
    </source>
</reference>
<proteinExistence type="predicted"/>
<feature type="region of interest" description="Disordered" evidence="1">
    <location>
        <begin position="148"/>
        <end position="171"/>
    </location>
</feature>